<sequence>MLVRNIGIDLGFGFVKATDGERDFIFPSVVGAGQELTYRSELTTYVDPIVNLAVVIDGKRYFVGELAIRQSEIRSRSMSDNHAQEKNTKILLLTALALYVQGKSEEFNVVTGLPPGYYLANKEILADLIKGRHTVHLNIDGVAQEKVIVVNNVKIIPQPLGTLFDKIFDERGVIRDKDLARSKVGIIDIGFRTTDFAWVDKLEYIDKLGHTNTTAMSKVYAIISESLHNKFRIYKEDYDLEEVVQKARIKVDGEFYSLEQVKQEAYEQLTAKILTEMNSIWDKRMLDGILISGGGGSALAEYLLPELKIATLVENSQTANVHGYLKLGHKLFGYTENPSHGGSENASRFSAAALKTAFDEG</sequence>
<dbReference type="Pfam" id="PF21522">
    <property type="entry name" value="MreB-like_C"/>
    <property type="match status" value="1"/>
</dbReference>
<evidence type="ECO:0000259" key="1">
    <source>
        <dbReference type="Pfam" id="PF17989"/>
    </source>
</evidence>
<dbReference type="Pfam" id="PF17989">
    <property type="entry name" value="ALP_N"/>
    <property type="match status" value="1"/>
</dbReference>
<dbReference type="AlphaFoldDB" id="A0A4R1R7H4"/>
<evidence type="ECO:0000313" key="4">
    <source>
        <dbReference type="Proteomes" id="UP000295008"/>
    </source>
</evidence>
<dbReference type="OrthoDB" id="5412507at2"/>
<evidence type="ECO:0000313" key="3">
    <source>
        <dbReference type="EMBL" id="TCL61449.1"/>
    </source>
</evidence>
<gene>
    <name evidence="3" type="ORF">EDC14_10344</name>
</gene>
<comment type="caution">
    <text evidence="3">The sequence shown here is derived from an EMBL/GenBank/DDBJ whole genome shotgun (WGS) entry which is preliminary data.</text>
</comment>
<dbReference type="Gene3D" id="3.30.420.40">
    <property type="match status" value="2"/>
</dbReference>
<dbReference type="InterPro" id="IPR040607">
    <property type="entry name" value="ALP_N"/>
</dbReference>
<protein>
    <submittedName>
        <fullName evidence="3">Plasmid segregation actin-type ATPase ParM</fullName>
    </submittedName>
</protein>
<dbReference type="SUPFAM" id="SSF53067">
    <property type="entry name" value="Actin-like ATPase domain"/>
    <property type="match status" value="2"/>
</dbReference>
<evidence type="ECO:0000259" key="2">
    <source>
        <dbReference type="Pfam" id="PF21522"/>
    </source>
</evidence>
<feature type="domain" description="Actin homologue MreB-like C-terminal" evidence="2">
    <location>
        <begin position="186"/>
        <end position="302"/>
    </location>
</feature>
<accession>A0A4R1R7H4</accession>
<proteinExistence type="predicted"/>
<keyword evidence="4" id="KW-1185">Reference proteome</keyword>
<dbReference type="InterPro" id="IPR049067">
    <property type="entry name" value="MreB-like_C"/>
</dbReference>
<dbReference type="RefSeq" id="WP_132016257.1">
    <property type="nucleotide sequence ID" value="NZ_SLUN01000034.1"/>
</dbReference>
<name>A0A4R1R7H4_HYDET</name>
<dbReference type="EMBL" id="SLUN01000034">
    <property type="protein sequence ID" value="TCL61449.1"/>
    <property type="molecule type" value="Genomic_DNA"/>
</dbReference>
<dbReference type="CDD" id="cd24025">
    <property type="entry name" value="ASKHA_NBD_ParM_pCBH-like"/>
    <property type="match status" value="1"/>
</dbReference>
<reference evidence="3 4" key="1">
    <citation type="submission" date="2019-03" db="EMBL/GenBank/DDBJ databases">
        <title>Genomic Encyclopedia of Type Strains, Phase IV (KMG-IV): sequencing the most valuable type-strain genomes for metagenomic binning, comparative biology and taxonomic classification.</title>
        <authorList>
            <person name="Goeker M."/>
        </authorList>
    </citation>
    <scope>NUCLEOTIDE SEQUENCE [LARGE SCALE GENOMIC DNA]</scope>
    <source>
        <strain evidence="3 4">LX-B</strain>
    </source>
</reference>
<dbReference type="Proteomes" id="UP000295008">
    <property type="component" value="Unassembled WGS sequence"/>
</dbReference>
<dbReference type="InterPro" id="IPR043129">
    <property type="entry name" value="ATPase_NBD"/>
</dbReference>
<organism evidence="3 4">
    <name type="scientific">Hydrogenispora ethanolica</name>
    <dbReference type="NCBI Taxonomy" id="1082276"/>
    <lineage>
        <taxon>Bacteria</taxon>
        <taxon>Bacillati</taxon>
        <taxon>Bacillota</taxon>
        <taxon>Hydrogenispora</taxon>
    </lineage>
</organism>
<feature type="domain" description="Actin-like protein N-terminal" evidence="1">
    <location>
        <begin position="7"/>
        <end position="161"/>
    </location>
</feature>